<dbReference type="SUPFAM" id="SSF52540">
    <property type="entry name" value="P-loop containing nucleoside triphosphate hydrolases"/>
    <property type="match status" value="1"/>
</dbReference>
<evidence type="ECO:0000259" key="5">
    <source>
        <dbReference type="PROSITE" id="PS50893"/>
    </source>
</evidence>
<dbReference type="GO" id="GO:0005524">
    <property type="term" value="F:ATP binding"/>
    <property type="evidence" value="ECO:0007669"/>
    <property type="project" value="UniProtKB-KW"/>
</dbReference>
<dbReference type="Pfam" id="PF00005">
    <property type="entry name" value="ABC_tran"/>
    <property type="match status" value="1"/>
</dbReference>
<dbReference type="GO" id="GO:0005886">
    <property type="term" value="C:plasma membrane"/>
    <property type="evidence" value="ECO:0007669"/>
    <property type="project" value="TreeGrafter"/>
</dbReference>
<keyword evidence="1" id="KW-0813">Transport</keyword>
<dbReference type="SMART" id="SM00382">
    <property type="entry name" value="AAA"/>
    <property type="match status" value="1"/>
</dbReference>
<dbReference type="InterPro" id="IPR027417">
    <property type="entry name" value="P-loop_NTPase"/>
</dbReference>
<dbReference type="Gene3D" id="3.40.50.300">
    <property type="entry name" value="P-loop containing nucleotide triphosphate hydrolases"/>
    <property type="match status" value="1"/>
</dbReference>
<dbReference type="InterPro" id="IPR015854">
    <property type="entry name" value="ABC_transpr_LolD-like"/>
</dbReference>
<dbReference type="InterPro" id="IPR003593">
    <property type="entry name" value="AAA+_ATPase"/>
</dbReference>
<dbReference type="KEGG" id="vin:AKJ08_0360"/>
<dbReference type="PANTHER" id="PTHR24220">
    <property type="entry name" value="IMPORT ATP-BINDING PROTEIN"/>
    <property type="match status" value="1"/>
</dbReference>
<dbReference type="InterPro" id="IPR017871">
    <property type="entry name" value="ABC_transporter-like_CS"/>
</dbReference>
<gene>
    <name evidence="6" type="ORF">AKJ08_0360</name>
</gene>
<feature type="domain" description="ABC transporter" evidence="5">
    <location>
        <begin position="2"/>
        <end position="230"/>
    </location>
</feature>
<protein>
    <submittedName>
        <fullName evidence="6">ABC transporter, ATP-binding protein</fullName>
    </submittedName>
</protein>
<comment type="similarity">
    <text evidence="4">Belongs to the ABC transporter superfamily. Macrolide exporter (TC 3.A.1.122) family.</text>
</comment>
<evidence type="ECO:0000256" key="2">
    <source>
        <dbReference type="ARBA" id="ARBA00022741"/>
    </source>
</evidence>
<dbReference type="OrthoDB" id="9809450at2"/>
<dbReference type="GO" id="GO:0022857">
    <property type="term" value="F:transmembrane transporter activity"/>
    <property type="evidence" value="ECO:0007669"/>
    <property type="project" value="TreeGrafter"/>
</dbReference>
<dbReference type="InterPro" id="IPR003439">
    <property type="entry name" value="ABC_transporter-like_ATP-bd"/>
</dbReference>
<evidence type="ECO:0000313" key="7">
    <source>
        <dbReference type="Proteomes" id="UP000055590"/>
    </source>
</evidence>
<name>A0A0K1P8W7_9BACT</name>
<dbReference type="PROSITE" id="PS00211">
    <property type="entry name" value="ABC_TRANSPORTER_1"/>
    <property type="match status" value="1"/>
</dbReference>
<dbReference type="PATRIC" id="fig|1391653.3.peg.374"/>
<keyword evidence="3 6" id="KW-0067">ATP-binding</keyword>
<dbReference type="GO" id="GO:0098796">
    <property type="term" value="C:membrane protein complex"/>
    <property type="evidence" value="ECO:0007669"/>
    <property type="project" value="UniProtKB-ARBA"/>
</dbReference>
<keyword evidence="2" id="KW-0547">Nucleotide-binding</keyword>
<dbReference type="STRING" id="1391653.AKJ08_0360"/>
<dbReference type="GO" id="GO:0016887">
    <property type="term" value="F:ATP hydrolysis activity"/>
    <property type="evidence" value="ECO:0007669"/>
    <property type="project" value="InterPro"/>
</dbReference>
<evidence type="ECO:0000313" key="6">
    <source>
        <dbReference type="EMBL" id="AKU89973.1"/>
    </source>
</evidence>
<sequence length="230" mass="24842">MIRLESLTKSYRDGGNRFDVLRGVSLGVEEGELVAVMGASGSGKSTLLNVIGGLDRDYGGSAEVLGRDLSKLGDRELSRYRNESVGFVFQSFNLVPPLTVLQNVLLPGYFEGGGGQPAAAARSSARDALARVGLAGKEGRLPARLSGGERQRVALARALFRRPRLVLADEPTGSLDAQTARDVIDLLVELNVKERLTVVVVTHDEQVASRARRILRLKDGLLVDDREHAR</sequence>
<keyword evidence="7" id="KW-1185">Reference proteome</keyword>
<dbReference type="PROSITE" id="PS50893">
    <property type="entry name" value="ABC_TRANSPORTER_2"/>
    <property type="match status" value="1"/>
</dbReference>
<dbReference type="AlphaFoldDB" id="A0A0K1P8W7"/>
<dbReference type="RefSeq" id="WP_050724484.1">
    <property type="nucleotide sequence ID" value="NZ_CP012332.1"/>
</dbReference>
<accession>A0A0K1P8W7</accession>
<organism evidence="6 7">
    <name type="scientific">Vulgatibacter incomptus</name>
    <dbReference type="NCBI Taxonomy" id="1391653"/>
    <lineage>
        <taxon>Bacteria</taxon>
        <taxon>Pseudomonadati</taxon>
        <taxon>Myxococcota</taxon>
        <taxon>Myxococcia</taxon>
        <taxon>Myxococcales</taxon>
        <taxon>Cystobacterineae</taxon>
        <taxon>Vulgatibacteraceae</taxon>
        <taxon>Vulgatibacter</taxon>
    </lineage>
</organism>
<evidence type="ECO:0000256" key="4">
    <source>
        <dbReference type="ARBA" id="ARBA00038388"/>
    </source>
</evidence>
<evidence type="ECO:0000256" key="3">
    <source>
        <dbReference type="ARBA" id="ARBA00022840"/>
    </source>
</evidence>
<dbReference type="FunFam" id="3.40.50.300:FF:000032">
    <property type="entry name" value="Export ABC transporter ATP-binding protein"/>
    <property type="match status" value="1"/>
</dbReference>
<evidence type="ECO:0000256" key="1">
    <source>
        <dbReference type="ARBA" id="ARBA00022448"/>
    </source>
</evidence>
<dbReference type="CDD" id="cd03255">
    <property type="entry name" value="ABC_MJ0796_LolCDE_FtsE"/>
    <property type="match status" value="1"/>
</dbReference>
<dbReference type="Proteomes" id="UP000055590">
    <property type="component" value="Chromosome"/>
</dbReference>
<reference evidence="6 7" key="1">
    <citation type="submission" date="2015-08" db="EMBL/GenBank/DDBJ databases">
        <authorList>
            <person name="Babu N.S."/>
            <person name="Beckwith C.J."/>
            <person name="Beseler K.G."/>
            <person name="Brison A."/>
            <person name="Carone J.V."/>
            <person name="Caskin T.P."/>
            <person name="Diamond M."/>
            <person name="Durham M.E."/>
            <person name="Foxe J.M."/>
            <person name="Go M."/>
            <person name="Henderson B.A."/>
            <person name="Jones I.B."/>
            <person name="McGettigan J.A."/>
            <person name="Micheletti S.J."/>
            <person name="Nasrallah M.E."/>
            <person name="Ortiz D."/>
            <person name="Piller C.R."/>
            <person name="Privatt S.R."/>
            <person name="Schneider S.L."/>
            <person name="Sharp S."/>
            <person name="Smith T.C."/>
            <person name="Stanton J.D."/>
            <person name="Ullery H.E."/>
            <person name="Wilson R.J."/>
            <person name="Serrano M.G."/>
            <person name="Buck G."/>
            <person name="Lee V."/>
            <person name="Wang Y."/>
            <person name="Carvalho R."/>
            <person name="Voegtly L."/>
            <person name="Shi R."/>
            <person name="Duckworth R."/>
            <person name="Johnson A."/>
            <person name="Loviza R."/>
            <person name="Walstead R."/>
            <person name="Shah Z."/>
            <person name="Kiflezghi M."/>
            <person name="Wade K."/>
            <person name="Ball S.L."/>
            <person name="Bradley K.W."/>
            <person name="Asai D.J."/>
            <person name="Bowman C.A."/>
            <person name="Russell D.A."/>
            <person name="Pope W.H."/>
            <person name="Jacobs-Sera D."/>
            <person name="Hendrix R.W."/>
            <person name="Hatfull G.F."/>
        </authorList>
    </citation>
    <scope>NUCLEOTIDE SEQUENCE [LARGE SCALE GENOMIC DNA]</scope>
    <source>
        <strain evidence="6 7">DSM 27710</strain>
    </source>
</reference>
<proteinExistence type="inferred from homology"/>
<dbReference type="EMBL" id="CP012332">
    <property type="protein sequence ID" value="AKU89973.1"/>
    <property type="molecule type" value="Genomic_DNA"/>
</dbReference>
<dbReference type="InterPro" id="IPR017911">
    <property type="entry name" value="MacB-like_ATP-bd"/>
</dbReference>